<feature type="domain" description="RRM" evidence="4">
    <location>
        <begin position="4"/>
        <end position="88"/>
    </location>
</feature>
<reference evidence="5" key="1">
    <citation type="journal article" date="2020" name="Stud. Mycol.">
        <title>101 Dothideomycetes genomes: a test case for predicting lifestyles and emergence of pathogens.</title>
        <authorList>
            <person name="Haridas S."/>
            <person name="Albert R."/>
            <person name="Binder M."/>
            <person name="Bloem J."/>
            <person name="Labutti K."/>
            <person name="Salamov A."/>
            <person name="Andreopoulos B."/>
            <person name="Baker S."/>
            <person name="Barry K."/>
            <person name="Bills G."/>
            <person name="Bluhm B."/>
            <person name="Cannon C."/>
            <person name="Castanera R."/>
            <person name="Culley D."/>
            <person name="Daum C."/>
            <person name="Ezra D."/>
            <person name="Gonzalez J."/>
            <person name="Henrissat B."/>
            <person name="Kuo A."/>
            <person name="Liang C."/>
            <person name="Lipzen A."/>
            <person name="Lutzoni F."/>
            <person name="Magnuson J."/>
            <person name="Mondo S."/>
            <person name="Nolan M."/>
            <person name="Ohm R."/>
            <person name="Pangilinan J."/>
            <person name="Park H.-J."/>
            <person name="Ramirez L."/>
            <person name="Alfaro M."/>
            <person name="Sun H."/>
            <person name="Tritt A."/>
            <person name="Yoshinaga Y."/>
            <person name="Zwiers L.-H."/>
            <person name="Turgeon B."/>
            <person name="Goodwin S."/>
            <person name="Spatafora J."/>
            <person name="Crous P."/>
            <person name="Grigoriev I."/>
        </authorList>
    </citation>
    <scope>NUCLEOTIDE SEQUENCE</scope>
    <source>
        <strain evidence="5">CBS 262.69</strain>
    </source>
</reference>
<feature type="region of interest" description="Disordered" evidence="3">
    <location>
        <begin position="123"/>
        <end position="161"/>
    </location>
</feature>
<dbReference type="FunFam" id="3.30.70.330:FF:000029">
    <property type="entry name" value="U2 small nuclear ribonucleoprotein B"/>
    <property type="match status" value="1"/>
</dbReference>
<keyword evidence="1 2" id="KW-0694">RNA-binding</keyword>
<dbReference type="PROSITE" id="PS50102">
    <property type="entry name" value="RRM"/>
    <property type="match status" value="2"/>
</dbReference>
<evidence type="ECO:0000256" key="3">
    <source>
        <dbReference type="SAM" id="MobiDB-lite"/>
    </source>
</evidence>
<dbReference type="OrthoDB" id="266020at2759"/>
<proteinExistence type="predicted"/>
<dbReference type="PANTHER" id="PTHR10501">
    <property type="entry name" value="U1 SMALL NUCLEAR RIBONUCLEOPROTEIN A/U2 SMALL NUCLEAR RIBONUCLEOPROTEIN B"/>
    <property type="match status" value="1"/>
</dbReference>
<protein>
    <recommendedName>
        <fullName evidence="4">RRM domain-containing protein</fullName>
    </recommendedName>
</protein>
<evidence type="ECO:0000256" key="1">
    <source>
        <dbReference type="ARBA" id="ARBA00022884"/>
    </source>
</evidence>
<gene>
    <name evidence="5" type="ORF">EJ06DRAFT_484846</name>
</gene>
<dbReference type="Pfam" id="PF00076">
    <property type="entry name" value="RRM_1"/>
    <property type="match status" value="2"/>
</dbReference>
<dbReference type="AlphaFoldDB" id="A0A6G1HIH1"/>
<organism evidence="5 6">
    <name type="scientific">Trichodelitschia bisporula</name>
    <dbReference type="NCBI Taxonomy" id="703511"/>
    <lineage>
        <taxon>Eukaryota</taxon>
        <taxon>Fungi</taxon>
        <taxon>Dikarya</taxon>
        <taxon>Ascomycota</taxon>
        <taxon>Pezizomycotina</taxon>
        <taxon>Dothideomycetes</taxon>
        <taxon>Dothideomycetes incertae sedis</taxon>
        <taxon>Phaeotrichales</taxon>
        <taxon>Phaeotrichaceae</taxon>
        <taxon>Trichodelitschia</taxon>
    </lineage>
</organism>
<evidence type="ECO:0000313" key="5">
    <source>
        <dbReference type="EMBL" id="KAF2395659.1"/>
    </source>
</evidence>
<dbReference type="GO" id="GO:0003723">
    <property type="term" value="F:RNA binding"/>
    <property type="evidence" value="ECO:0007669"/>
    <property type="project" value="UniProtKB-UniRule"/>
</dbReference>
<dbReference type="EMBL" id="ML996712">
    <property type="protein sequence ID" value="KAF2395659.1"/>
    <property type="molecule type" value="Genomic_DNA"/>
</dbReference>
<dbReference type="CDD" id="cd12247">
    <property type="entry name" value="RRM2_U1A_like"/>
    <property type="match status" value="1"/>
</dbReference>
<evidence type="ECO:0000256" key="2">
    <source>
        <dbReference type="PROSITE-ProRule" id="PRU00176"/>
    </source>
</evidence>
<dbReference type="InterPro" id="IPR000504">
    <property type="entry name" value="RRM_dom"/>
</dbReference>
<name>A0A6G1HIH1_9PEZI</name>
<dbReference type="InterPro" id="IPR012677">
    <property type="entry name" value="Nucleotide-bd_a/b_plait_sf"/>
</dbReference>
<feature type="compositionally biased region" description="Low complexity" evidence="3">
    <location>
        <begin position="129"/>
        <end position="141"/>
    </location>
</feature>
<evidence type="ECO:0000259" key="4">
    <source>
        <dbReference type="PROSITE" id="PS50102"/>
    </source>
</evidence>
<evidence type="ECO:0000313" key="6">
    <source>
        <dbReference type="Proteomes" id="UP000799640"/>
    </source>
</evidence>
<dbReference type="SUPFAM" id="SSF54928">
    <property type="entry name" value="RNA-binding domain, RBD"/>
    <property type="match status" value="1"/>
</dbReference>
<dbReference type="SMART" id="SM00360">
    <property type="entry name" value="RRM"/>
    <property type="match status" value="2"/>
</dbReference>
<dbReference type="Gene3D" id="3.30.70.330">
    <property type="match status" value="2"/>
</dbReference>
<keyword evidence="6" id="KW-1185">Reference proteome</keyword>
<accession>A0A6G1HIH1</accession>
<dbReference type="InterPro" id="IPR035979">
    <property type="entry name" value="RBD_domain_sf"/>
</dbReference>
<sequence length="242" mass="26501">MASNTVYVKRLPEDKSAATQSALLTALHTVFSHFGPVVEIVTKRSLHRKGQAFVVFEKSEDAAEAVRALNGFPIASNGWPMQCELARSVSDATVARSGDEQELELHRRRRLAEKERKQAALLLAEKQRAAPTAPEPTTTRTIKPSRGAGLKSTGGANAVVPDEYLPPNRTLFVRDVPEEYDVEALAALFGPFEGFREARLVPGRKGIAFIEYEAEAGAISAKENMAGRQVGDKVLKVTYQRQ</sequence>
<feature type="domain" description="RRM" evidence="4">
    <location>
        <begin position="169"/>
        <end position="242"/>
    </location>
</feature>
<dbReference type="Proteomes" id="UP000799640">
    <property type="component" value="Unassembled WGS sequence"/>
</dbReference>